<name>A0ABX1IXA8_9PSEU</name>
<comment type="caution">
    <text evidence="2">The sequence shown here is derived from an EMBL/GenBank/DDBJ whole genome shotgun (WGS) entry which is preliminary data.</text>
</comment>
<evidence type="ECO:0000313" key="2">
    <source>
        <dbReference type="EMBL" id="NKQ52137.1"/>
    </source>
</evidence>
<keyword evidence="3" id="KW-1185">Reference proteome</keyword>
<feature type="transmembrane region" description="Helical" evidence="1">
    <location>
        <begin position="56"/>
        <end position="76"/>
    </location>
</feature>
<protein>
    <submittedName>
        <fullName evidence="2">Alkaline shock response membrane anchor protein AmaP</fullName>
    </submittedName>
</protein>
<reference evidence="2 3" key="1">
    <citation type="submission" date="2020-04" db="EMBL/GenBank/DDBJ databases">
        <title>Novel species.</title>
        <authorList>
            <person name="Teo W.F.A."/>
            <person name="Lipun K."/>
            <person name="Srisuk N."/>
            <person name="Duangmal K."/>
        </authorList>
    </citation>
    <scope>NUCLEOTIDE SEQUENCE [LARGE SCALE GENOMIC DNA]</scope>
    <source>
        <strain evidence="2 3">K13G38</strain>
    </source>
</reference>
<sequence length="190" mass="20774">MASLNRPARLNRTLLALFGLVLLAAGAFAITTSYGWLRVLDRNRPLVPGTHLPPTWVWYVVTAIAVLVGLLFLRWLGAQALRRPRTVTWRWRGTAATGSTRLEANVATEPFTGEVEGYSGVREASATLSGPQDDPTLLVTVTAGPDADLSVIRERITEQGVPRLCQALDLEALPTVVEFRFATETAPRVR</sequence>
<dbReference type="Proteomes" id="UP000715441">
    <property type="component" value="Unassembled WGS sequence"/>
</dbReference>
<dbReference type="EMBL" id="JAAXLS010000002">
    <property type="protein sequence ID" value="NKQ52137.1"/>
    <property type="molecule type" value="Genomic_DNA"/>
</dbReference>
<proteinExistence type="predicted"/>
<organism evidence="2 3">
    <name type="scientific">Amycolatopsis acididurans</name>
    <dbReference type="NCBI Taxonomy" id="2724524"/>
    <lineage>
        <taxon>Bacteria</taxon>
        <taxon>Bacillati</taxon>
        <taxon>Actinomycetota</taxon>
        <taxon>Actinomycetes</taxon>
        <taxon>Pseudonocardiales</taxon>
        <taxon>Pseudonocardiaceae</taxon>
        <taxon>Amycolatopsis</taxon>
    </lineage>
</organism>
<keyword evidence="1" id="KW-0472">Membrane</keyword>
<evidence type="ECO:0000256" key="1">
    <source>
        <dbReference type="SAM" id="Phobius"/>
    </source>
</evidence>
<keyword evidence="1" id="KW-0812">Transmembrane</keyword>
<gene>
    <name evidence="2" type="ORF">HFP15_04495</name>
</gene>
<evidence type="ECO:0000313" key="3">
    <source>
        <dbReference type="Proteomes" id="UP000715441"/>
    </source>
</evidence>
<dbReference type="RefSeq" id="WP_168511729.1">
    <property type="nucleotide sequence ID" value="NZ_JAAXLS010000002.1"/>
</dbReference>
<keyword evidence="1" id="KW-1133">Transmembrane helix</keyword>
<accession>A0ABX1IXA8</accession>